<dbReference type="CDD" id="cd00609">
    <property type="entry name" value="AAT_like"/>
    <property type="match status" value="1"/>
</dbReference>
<comment type="caution">
    <text evidence="7">The sequence shown here is derived from an EMBL/GenBank/DDBJ whole genome shotgun (WGS) entry which is preliminary data.</text>
</comment>
<keyword evidence="8" id="KW-1185">Reference proteome</keyword>
<reference evidence="7 8" key="1">
    <citation type="submission" date="2020-04" db="EMBL/GenBank/DDBJ databases">
        <title>Chryseobacterium sp. RJ-7-14 sp. nov., isolated from Jeju soil.</title>
        <authorList>
            <person name="Dahal R.H."/>
            <person name="Chaudhary D.K."/>
        </authorList>
    </citation>
    <scope>NUCLEOTIDE SEQUENCE [LARGE SCALE GENOMIC DNA]</scope>
    <source>
        <strain evidence="7 8">RJ-7-14</strain>
    </source>
</reference>
<dbReference type="PANTHER" id="PTHR46577:SF1">
    <property type="entry name" value="HTH-TYPE TRANSCRIPTIONAL REGULATORY PROTEIN GABR"/>
    <property type="match status" value="1"/>
</dbReference>
<name>A0A7Y0A5V1_9FLAO</name>
<comment type="similarity">
    <text evidence="1">In the C-terminal section; belongs to the class-I pyridoxal-phosphate-dependent aminotransferase family.</text>
</comment>
<dbReference type="CDD" id="cd07377">
    <property type="entry name" value="WHTH_GntR"/>
    <property type="match status" value="1"/>
</dbReference>
<dbReference type="EMBL" id="JABBGF010000001">
    <property type="protein sequence ID" value="NML57262.1"/>
    <property type="molecule type" value="Genomic_DNA"/>
</dbReference>
<dbReference type="Gene3D" id="3.40.640.10">
    <property type="entry name" value="Type I PLP-dependent aspartate aminotransferase-like (Major domain)"/>
    <property type="match status" value="1"/>
</dbReference>
<dbReference type="InterPro" id="IPR015421">
    <property type="entry name" value="PyrdxlP-dep_Trfase_major"/>
</dbReference>
<evidence type="ECO:0000256" key="3">
    <source>
        <dbReference type="ARBA" id="ARBA00023015"/>
    </source>
</evidence>
<dbReference type="InterPro" id="IPR000524">
    <property type="entry name" value="Tscrpt_reg_HTH_GntR"/>
</dbReference>
<dbReference type="PANTHER" id="PTHR46577">
    <property type="entry name" value="HTH-TYPE TRANSCRIPTIONAL REGULATORY PROTEIN GABR"/>
    <property type="match status" value="1"/>
</dbReference>
<keyword evidence="3" id="KW-0805">Transcription regulation</keyword>
<evidence type="ECO:0000256" key="1">
    <source>
        <dbReference type="ARBA" id="ARBA00005384"/>
    </source>
</evidence>
<dbReference type="SUPFAM" id="SSF46785">
    <property type="entry name" value="Winged helix' DNA-binding domain"/>
    <property type="match status" value="1"/>
</dbReference>
<dbReference type="InterPro" id="IPR051446">
    <property type="entry name" value="HTH_trans_reg/aminotransferase"/>
</dbReference>
<dbReference type="Pfam" id="PF00392">
    <property type="entry name" value="GntR"/>
    <property type="match status" value="1"/>
</dbReference>
<evidence type="ECO:0000256" key="2">
    <source>
        <dbReference type="ARBA" id="ARBA00022898"/>
    </source>
</evidence>
<dbReference type="InterPro" id="IPR036388">
    <property type="entry name" value="WH-like_DNA-bd_sf"/>
</dbReference>
<sequence length="498" mass="56902">MNSPVLIPYQSIITIDRSSNVSVYMQISNQLINAIQRGFLPFGTKLPGTRTLSILLEVHRNTIVSVYEELLAQGWIEIFPNKGTFVIGNEQKNASIIQTSGQNNLENYPKQAGFSFKTSNILDNPFEHSACEYIFNDGIPDIRLTQVDQYSGIYSSILKRKAHKIGQYNYDGSEFFKEHLSEYLNLSRGLPISKNNLLITRSTEMSIYIVSEILLSPGDIVLVGELSYFSVNMIFQRTGVNIRTVSIDEEGISVEEVRKICKKQKIRMLYLTPHHHYPTTVTLSAKRRLELLNLSQEYGFIILEDDYDYDFHYDKSPILPLASADTKGMVIYIGSFGKLLAPGFRTGFIVAPENLMAEMRKYLGIIDRQGDILMEHVLGEMIAEGEISRYLKKSLKIYKERRDHFASLLEQHLNEYIDFKIPSGGLAFWAEWKTPVNLMKLSKKCSQNNLFIPKTLLYQDRNRTAMRLGFGNFTCNEMEKSVEILSENVKSILNGDNK</sequence>
<dbReference type="RefSeq" id="WP_169230598.1">
    <property type="nucleotide sequence ID" value="NZ_JABBGF010000001.1"/>
</dbReference>
<proteinExistence type="inferred from homology"/>
<dbReference type="InterPro" id="IPR036390">
    <property type="entry name" value="WH_DNA-bd_sf"/>
</dbReference>
<dbReference type="SMART" id="SM00345">
    <property type="entry name" value="HTH_GNTR"/>
    <property type="match status" value="1"/>
</dbReference>
<evidence type="ECO:0000259" key="6">
    <source>
        <dbReference type="PROSITE" id="PS50949"/>
    </source>
</evidence>
<dbReference type="InterPro" id="IPR015424">
    <property type="entry name" value="PyrdxlP-dep_Trfase"/>
</dbReference>
<keyword evidence="7" id="KW-0032">Aminotransferase</keyword>
<protein>
    <submittedName>
        <fullName evidence="7">PLP-dependent aminotransferase family protein</fullName>
    </submittedName>
</protein>
<keyword evidence="4" id="KW-0238">DNA-binding</keyword>
<dbReference type="Proteomes" id="UP000552615">
    <property type="component" value="Unassembled WGS sequence"/>
</dbReference>
<feature type="domain" description="HTH gntR-type" evidence="6">
    <location>
        <begin position="21"/>
        <end position="89"/>
    </location>
</feature>
<evidence type="ECO:0000256" key="4">
    <source>
        <dbReference type="ARBA" id="ARBA00023125"/>
    </source>
</evidence>
<evidence type="ECO:0000313" key="8">
    <source>
        <dbReference type="Proteomes" id="UP000552615"/>
    </source>
</evidence>
<dbReference type="InterPro" id="IPR004839">
    <property type="entry name" value="Aminotransferase_I/II_large"/>
</dbReference>
<evidence type="ECO:0000256" key="5">
    <source>
        <dbReference type="ARBA" id="ARBA00023163"/>
    </source>
</evidence>
<organism evidence="7 8">
    <name type="scientific">Chryseobacterium cheonjiense</name>
    <dbReference type="NCBI Taxonomy" id="2728845"/>
    <lineage>
        <taxon>Bacteria</taxon>
        <taxon>Pseudomonadati</taxon>
        <taxon>Bacteroidota</taxon>
        <taxon>Flavobacteriia</taxon>
        <taxon>Flavobacteriales</taxon>
        <taxon>Weeksellaceae</taxon>
        <taxon>Chryseobacterium group</taxon>
        <taxon>Chryseobacterium</taxon>
    </lineage>
</organism>
<gene>
    <name evidence="7" type="ORF">HHL20_07875</name>
</gene>
<dbReference type="PROSITE" id="PS50949">
    <property type="entry name" value="HTH_GNTR"/>
    <property type="match status" value="1"/>
</dbReference>
<dbReference type="GO" id="GO:0008483">
    <property type="term" value="F:transaminase activity"/>
    <property type="evidence" value="ECO:0007669"/>
    <property type="project" value="UniProtKB-KW"/>
</dbReference>
<keyword evidence="2" id="KW-0663">Pyridoxal phosphate</keyword>
<keyword evidence="5" id="KW-0804">Transcription</keyword>
<dbReference type="GO" id="GO:0030170">
    <property type="term" value="F:pyridoxal phosphate binding"/>
    <property type="evidence" value="ECO:0007669"/>
    <property type="project" value="InterPro"/>
</dbReference>
<keyword evidence="7" id="KW-0808">Transferase</keyword>
<dbReference type="Pfam" id="PF00155">
    <property type="entry name" value="Aminotran_1_2"/>
    <property type="match status" value="1"/>
</dbReference>
<accession>A0A7Y0A5V1</accession>
<dbReference type="Gene3D" id="1.10.10.10">
    <property type="entry name" value="Winged helix-like DNA-binding domain superfamily/Winged helix DNA-binding domain"/>
    <property type="match status" value="1"/>
</dbReference>
<dbReference type="GO" id="GO:0003700">
    <property type="term" value="F:DNA-binding transcription factor activity"/>
    <property type="evidence" value="ECO:0007669"/>
    <property type="project" value="InterPro"/>
</dbReference>
<evidence type="ECO:0000313" key="7">
    <source>
        <dbReference type="EMBL" id="NML57262.1"/>
    </source>
</evidence>
<dbReference type="GO" id="GO:0003677">
    <property type="term" value="F:DNA binding"/>
    <property type="evidence" value="ECO:0007669"/>
    <property type="project" value="UniProtKB-KW"/>
</dbReference>
<dbReference type="AlphaFoldDB" id="A0A7Y0A5V1"/>
<dbReference type="SUPFAM" id="SSF53383">
    <property type="entry name" value="PLP-dependent transferases"/>
    <property type="match status" value="1"/>
</dbReference>